<proteinExistence type="predicted"/>
<reference evidence="2 3" key="1">
    <citation type="journal article" date="2013" name="BMC Genomics">
        <title>The genome and transcriptome of the pine saprophyte Ophiostoma piceae, and a comparison with the bark beetle-associated pine pathogen Grosmannia clavigera.</title>
        <authorList>
            <person name="Haridas S."/>
            <person name="Wang Y."/>
            <person name="Lim L."/>
            <person name="Massoumi Alamouti S."/>
            <person name="Jackman S."/>
            <person name="Docking R."/>
            <person name="Robertson G."/>
            <person name="Birol I."/>
            <person name="Bohlmann J."/>
            <person name="Breuil C."/>
        </authorList>
    </citation>
    <scope>NUCLEOTIDE SEQUENCE [LARGE SCALE GENOMIC DNA]</scope>
    <source>
        <strain evidence="2 3">UAMH 11346</strain>
    </source>
</reference>
<keyword evidence="3" id="KW-1185">Reference proteome</keyword>
<name>S3CHH4_OPHP1</name>
<evidence type="ECO:0000313" key="3">
    <source>
        <dbReference type="Proteomes" id="UP000016923"/>
    </source>
</evidence>
<feature type="region of interest" description="Disordered" evidence="1">
    <location>
        <begin position="60"/>
        <end position="82"/>
    </location>
</feature>
<dbReference type="HOGENOM" id="CLU_2558884_0_0_1"/>
<accession>S3CHH4</accession>
<dbReference type="EMBL" id="KE148155">
    <property type="protein sequence ID" value="EPE05778.1"/>
    <property type="molecule type" value="Genomic_DNA"/>
</dbReference>
<dbReference type="AlphaFoldDB" id="S3CHH4"/>
<evidence type="ECO:0000313" key="2">
    <source>
        <dbReference type="EMBL" id="EPE05778.1"/>
    </source>
</evidence>
<dbReference type="Proteomes" id="UP000016923">
    <property type="component" value="Unassembled WGS sequence"/>
</dbReference>
<sequence>METEKKTGGQTETSGNEGVYSVWASMSAARRRTMASLAYGWYEEGDKREYSVVANLTESRQRADREFARVPEEERNRGNPAE</sequence>
<evidence type="ECO:0000256" key="1">
    <source>
        <dbReference type="SAM" id="MobiDB-lite"/>
    </source>
</evidence>
<dbReference type="VEuPathDB" id="FungiDB:F503_08309"/>
<gene>
    <name evidence="2" type="ORF">F503_08309</name>
</gene>
<organism evidence="2 3">
    <name type="scientific">Ophiostoma piceae (strain UAMH 11346)</name>
    <name type="common">Sap stain fungus</name>
    <dbReference type="NCBI Taxonomy" id="1262450"/>
    <lineage>
        <taxon>Eukaryota</taxon>
        <taxon>Fungi</taxon>
        <taxon>Dikarya</taxon>
        <taxon>Ascomycota</taxon>
        <taxon>Pezizomycotina</taxon>
        <taxon>Sordariomycetes</taxon>
        <taxon>Sordariomycetidae</taxon>
        <taxon>Ophiostomatales</taxon>
        <taxon>Ophiostomataceae</taxon>
        <taxon>Ophiostoma</taxon>
    </lineage>
</organism>
<protein>
    <submittedName>
        <fullName evidence="2">Uncharacterized protein</fullName>
    </submittedName>
</protein>